<dbReference type="SMART" id="SM00822">
    <property type="entry name" value="PKS_KR"/>
    <property type="match status" value="1"/>
</dbReference>
<dbReference type="Gene3D" id="3.40.50.720">
    <property type="entry name" value="NAD(P)-binding Rossmann-like Domain"/>
    <property type="match status" value="1"/>
</dbReference>
<dbReference type="InterPro" id="IPR002347">
    <property type="entry name" value="SDR_fam"/>
</dbReference>
<accession>A0AAE0BK26</accession>
<dbReference type="PANTHER" id="PTHR44196">
    <property type="entry name" value="DEHYDROGENASE/REDUCTASE SDR FAMILY MEMBER 7B"/>
    <property type="match status" value="1"/>
</dbReference>
<evidence type="ECO:0000256" key="2">
    <source>
        <dbReference type="ARBA" id="ARBA00023002"/>
    </source>
</evidence>
<dbReference type="PRINTS" id="PR00081">
    <property type="entry name" value="GDHRDH"/>
</dbReference>
<dbReference type="EMBL" id="LGRX02034595">
    <property type="protein sequence ID" value="KAK3237435.1"/>
    <property type="molecule type" value="Genomic_DNA"/>
</dbReference>
<comment type="caution">
    <text evidence="6">The sequence shown here is derived from an EMBL/GenBank/DDBJ whole genome shotgun (WGS) entry which is preliminary data.</text>
</comment>
<dbReference type="SUPFAM" id="SSF51735">
    <property type="entry name" value="NAD(P)-binding Rossmann-fold domains"/>
    <property type="match status" value="1"/>
</dbReference>
<evidence type="ECO:0000313" key="6">
    <source>
        <dbReference type="EMBL" id="KAK3237435.1"/>
    </source>
</evidence>
<dbReference type="InterPro" id="IPR020904">
    <property type="entry name" value="Sc_DH/Rdtase_CS"/>
</dbReference>
<dbReference type="Pfam" id="PF00106">
    <property type="entry name" value="adh_short"/>
    <property type="match status" value="1"/>
</dbReference>
<dbReference type="PROSITE" id="PS00061">
    <property type="entry name" value="ADH_SHORT"/>
    <property type="match status" value="1"/>
</dbReference>
<dbReference type="InterPro" id="IPR036291">
    <property type="entry name" value="NAD(P)-bd_dom_sf"/>
</dbReference>
<evidence type="ECO:0000256" key="3">
    <source>
        <dbReference type="ARBA" id="ARBA00037096"/>
    </source>
</evidence>
<sequence>MTTVPSIVRPAATRVLITGASSGVGAAVARQLAAGVSQREHSQKLHLYLCGRQKDNLSSVSEECLRSAENSKLLEVVTAVGDVRWPEDVDRMWEEFGAPPVDVLVANAGINRPGPLDQVLPQDYEDVMDTNVKGVFLWLQKALPGMRSRQKGQIVVTNSVLGLKPKGGSSLYCASKYALDGLIGSLREEAREYGVKVGQVYPAGIATPWWDDPTRGGSRTESVATSKFLSADDVAAAILMLIHQAHGSDIDKIVLQPNSKM</sequence>
<dbReference type="Proteomes" id="UP001190700">
    <property type="component" value="Unassembled WGS sequence"/>
</dbReference>
<reference evidence="6 7" key="1">
    <citation type="journal article" date="2015" name="Genome Biol. Evol.">
        <title>Comparative Genomics of a Bacterivorous Green Alga Reveals Evolutionary Causalities and Consequences of Phago-Mixotrophic Mode of Nutrition.</title>
        <authorList>
            <person name="Burns J.A."/>
            <person name="Paasch A."/>
            <person name="Narechania A."/>
            <person name="Kim E."/>
        </authorList>
    </citation>
    <scope>NUCLEOTIDE SEQUENCE [LARGE SCALE GENOMIC DNA]</scope>
    <source>
        <strain evidence="6 7">PLY_AMNH</strain>
    </source>
</reference>
<keyword evidence="7" id="KW-1185">Reference proteome</keyword>
<protein>
    <recommendedName>
        <fullName evidence="5">Ketoreductase domain-containing protein</fullName>
    </recommendedName>
</protein>
<gene>
    <name evidence="6" type="ORF">CYMTET_52490</name>
</gene>
<dbReference type="AlphaFoldDB" id="A0AAE0BK26"/>
<proteinExistence type="inferred from homology"/>
<name>A0AAE0BK26_9CHLO</name>
<evidence type="ECO:0000259" key="5">
    <source>
        <dbReference type="SMART" id="SM00822"/>
    </source>
</evidence>
<evidence type="ECO:0000256" key="1">
    <source>
        <dbReference type="ARBA" id="ARBA00006484"/>
    </source>
</evidence>
<organism evidence="6 7">
    <name type="scientific">Cymbomonas tetramitiformis</name>
    <dbReference type="NCBI Taxonomy" id="36881"/>
    <lineage>
        <taxon>Eukaryota</taxon>
        <taxon>Viridiplantae</taxon>
        <taxon>Chlorophyta</taxon>
        <taxon>Pyramimonadophyceae</taxon>
        <taxon>Pyramimonadales</taxon>
        <taxon>Pyramimonadaceae</taxon>
        <taxon>Cymbomonas</taxon>
    </lineage>
</organism>
<dbReference type="InterPro" id="IPR057326">
    <property type="entry name" value="KR_dom"/>
</dbReference>
<keyword evidence="2" id="KW-0560">Oxidoreductase</keyword>
<comment type="similarity">
    <text evidence="1 4">Belongs to the short-chain dehydrogenases/reductases (SDR) family.</text>
</comment>
<evidence type="ECO:0000256" key="4">
    <source>
        <dbReference type="RuleBase" id="RU000363"/>
    </source>
</evidence>
<dbReference type="PRINTS" id="PR00080">
    <property type="entry name" value="SDRFAMILY"/>
</dbReference>
<dbReference type="GO" id="GO:0016020">
    <property type="term" value="C:membrane"/>
    <property type="evidence" value="ECO:0007669"/>
    <property type="project" value="TreeGrafter"/>
</dbReference>
<evidence type="ECO:0000313" key="7">
    <source>
        <dbReference type="Proteomes" id="UP001190700"/>
    </source>
</evidence>
<comment type="function">
    <text evidence="3">Putative oxidoreductase.</text>
</comment>
<feature type="domain" description="Ketoreductase" evidence="5">
    <location>
        <begin position="13"/>
        <end position="203"/>
    </location>
</feature>
<dbReference type="CDD" id="cd05233">
    <property type="entry name" value="SDR_c"/>
    <property type="match status" value="1"/>
</dbReference>
<dbReference type="GO" id="GO:0016491">
    <property type="term" value="F:oxidoreductase activity"/>
    <property type="evidence" value="ECO:0007669"/>
    <property type="project" value="UniProtKB-KW"/>
</dbReference>
<dbReference type="PANTHER" id="PTHR44196:SF1">
    <property type="entry name" value="DEHYDROGENASE_REDUCTASE SDR FAMILY MEMBER 7B"/>
    <property type="match status" value="1"/>
</dbReference>